<dbReference type="Proteomes" id="UP000095463">
    <property type="component" value="Unassembled WGS sequence"/>
</dbReference>
<proteinExistence type="predicted"/>
<dbReference type="RefSeq" id="WP_069912066.1">
    <property type="nucleotide sequence ID" value="NZ_LAJE02000363.1"/>
</dbReference>
<dbReference type="Gene3D" id="3.30.720.120">
    <property type="match status" value="1"/>
</dbReference>
<evidence type="ECO:0000313" key="3">
    <source>
        <dbReference type="Proteomes" id="UP000095463"/>
    </source>
</evidence>
<dbReference type="InterPro" id="IPR029068">
    <property type="entry name" value="Glyas_Bleomycin-R_OHBP_Dase"/>
</dbReference>
<accession>A0A1E5XJ22</accession>
<dbReference type="SUPFAM" id="SSF54593">
    <property type="entry name" value="Glyoxalase/Bleomycin resistance protein/Dihydroxybiphenyl dioxygenase"/>
    <property type="match status" value="1"/>
</dbReference>
<protein>
    <recommendedName>
        <fullName evidence="1">VOC domain-containing protein</fullName>
    </recommendedName>
</protein>
<feature type="domain" description="VOC" evidence="1">
    <location>
        <begin position="3"/>
        <end position="124"/>
    </location>
</feature>
<dbReference type="AlphaFoldDB" id="A0A1E5XJ22"/>
<dbReference type="InterPro" id="IPR004360">
    <property type="entry name" value="Glyas_Fos-R_dOase_dom"/>
</dbReference>
<evidence type="ECO:0000313" key="2">
    <source>
        <dbReference type="EMBL" id="OEO28581.1"/>
    </source>
</evidence>
<dbReference type="Pfam" id="PF00903">
    <property type="entry name" value="Glyoxalase"/>
    <property type="match status" value="1"/>
</dbReference>
<organism evidence="2 3">
    <name type="scientific">Devosia insulae DS-56</name>
    <dbReference type="NCBI Taxonomy" id="1116389"/>
    <lineage>
        <taxon>Bacteria</taxon>
        <taxon>Pseudomonadati</taxon>
        <taxon>Pseudomonadota</taxon>
        <taxon>Alphaproteobacteria</taxon>
        <taxon>Hyphomicrobiales</taxon>
        <taxon>Devosiaceae</taxon>
        <taxon>Devosia</taxon>
    </lineage>
</organism>
<gene>
    <name evidence="2" type="ORF">VW23_003835</name>
</gene>
<sequence>MSVLNRVLFNVLCKDLADSTKFYKELFGLETIYDSDWFVVLTPKGQANVQIGLIDQMSQFTPRHAWGMHEGTYLTFEVDDVFEVLDRARAMGADVVSEAIALDYGQTRGLIRDLNGMVIDVSTPTAQLAMREDVIIEEVDRDTAIDQQQPGDRDAVSRPVW</sequence>
<evidence type="ECO:0000259" key="1">
    <source>
        <dbReference type="PROSITE" id="PS51819"/>
    </source>
</evidence>
<reference evidence="2 3" key="1">
    <citation type="journal article" date="2015" name="Genome Announc.">
        <title>Genome Assemblies of Three Soil-Associated Devosia species: D. insulae, D. limi, and D. soli.</title>
        <authorList>
            <person name="Hassan Y.I."/>
            <person name="Lepp D."/>
            <person name="Zhou T."/>
        </authorList>
    </citation>
    <scope>NUCLEOTIDE SEQUENCE [LARGE SCALE GENOMIC DNA]</scope>
    <source>
        <strain evidence="2 3">DS-56</strain>
    </source>
</reference>
<dbReference type="EMBL" id="LAJE02000363">
    <property type="protein sequence ID" value="OEO28581.1"/>
    <property type="molecule type" value="Genomic_DNA"/>
</dbReference>
<dbReference type="PROSITE" id="PS51819">
    <property type="entry name" value="VOC"/>
    <property type="match status" value="1"/>
</dbReference>
<dbReference type="Gene3D" id="3.30.720.110">
    <property type="match status" value="1"/>
</dbReference>
<dbReference type="InterPro" id="IPR037523">
    <property type="entry name" value="VOC_core"/>
</dbReference>
<comment type="caution">
    <text evidence="2">The sequence shown here is derived from an EMBL/GenBank/DDBJ whole genome shotgun (WGS) entry which is preliminary data.</text>
</comment>
<dbReference type="OrthoDB" id="8076422at2"/>
<name>A0A1E5XJ22_9HYPH</name>
<keyword evidence="3" id="KW-1185">Reference proteome</keyword>